<comment type="caution">
    <text evidence="2">The sequence shown here is derived from an EMBL/GenBank/DDBJ whole genome shotgun (WGS) entry which is preliminary data.</text>
</comment>
<reference evidence="2 3" key="1">
    <citation type="submission" date="2014-02" db="EMBL/GenBank/DDBJ databases">
        <title>The small core and large imbalanced accessory genome model reveals a collaborative survival strategy of Sorangium cellulosum strains in nature.</title>
        <authorList>
            <person name="Han K."/>
            <person name="Peng R."/>
            <person name="Blom J."/>
            <person name="Li Y.-Z."/>
        </authorList>
    </citation>
    <scope>NUCLEOTIDE SEQUENCE [LARGE SCALE GENOMIC DNA]</scope>
    <source>
        <strain evidence="2 3">So0011-07</strain>
    </source>
</reference>
<gene>
    <name evidence="2" type="ORF">BE17_52835</name>
</gene>
<keyword evidence="1" id="KW-0732">Signal</keyword>
<evidence type="ECO:0000313" key="3">
    <source>
        <dbReference type="Proteomes" id="UP000075635"/>
    </source>
</evidence>
<dbReference type="AlphaFoldDB" id="A0A150S662"/>
<dbReference type="Proteomes" id="UP000075635">
    <property type="component" value="Unassembled WGS sequence"/>
</dbReference>
<dbReference type="InterPro" id="IPR004564">
    <property type="entry name" value="OM_lipoprot_carrier_LolA-like"/>
</dbReference>
<dbReference type="EMBL" id="JEMB01001396">
    <property type="protein sequence ID" value="KYF87877.1"/>
    <property type="molecule type" value="Genomic_DNA"/>
</dbReference>
<sequence>MQRRSFLMGLAACGGALSVAVRAGRARADEVGDALAEITRARASVKTLVAPFTQERSIGLLATAVKSDGEMTLVLPDRLRWELKPPDAITYWITPEGFGFATPKGAAGAGRGAAGRFGAVLSDLLVLLGGDLEKLRARYELSIPSRADGITLAARPRVEEVAKHVRSLEMTSGPELWSVRRVVIEEKNGDRSVIAFGKVARDVAVDPARMRAPKQG</sequence>
<name>A0A150S662_SORCE</name>
<organism evidence="2 3">
    <name type="scientific">Sorangium cellulosum</name>
    <name type="common">Polyangium cellulosum</name>
    <dbReference type="NCBI Taxonomy" id="56"/>
    <lineage>
        <taxon>Bacteria</taxon>
        <taxon>Pseudomonadati</taxon>
        <taxon>Myxococcota</taxon>
        <taxon>Polyangia</taxon>
        <taxon>Polyangiales</taxon>
        <taxon>Polyangiaceae</taxon>
        <taxon>Sorangium</taxon>
    </lineage>
</organism>
<dbReference type="Gene3D" id="2.50.20.10">
    <property type="entry name" value="Lipoprotein localisation LolA/LolB/LppX"/>
    <property type="match status" value="1"/>
</dbReference>
<dbReference type="SUPFAM" id="SSF89392">
    <property type="entry name" value="Prokaryotic lipoproteins and lipoprotein localization factors"/>
    <property type="match status" value="1"/>
</dbReference>
<evidence type="ECO:0000313" key="2">
    <source>
        <dbReference type="EMBL" id="KYF87877.1"/>
    </source>
</evidence>
<dbReference type="InterPro" id="IPR029046">
    <property type="entry name" value="LolA/LolB/LppX"/>
</dbReference>
<evidence type="ECO:0000256" key="1">
    <source>
        <dbReference type="ARBA" id="ARBA00022729"/>
    </source>
</evidence>
<dbReference type="CDD" id="cd16325">
    <property type="entry name" value="LolA"/>
    <property type="match status" value="1"/>
</dbReference>
<accession>A0A150S662</accession>
<protein>
    <recommendedName>
        <fullName evidence="4">Outer membrane lipoprotein carrier protein LolA</fullName>
    </recommendedName>
</protein>
<evidence type="ECO:0008006" key="4">
    <source>
        <dbReference type="Google" id="ProtNLM"/>
    </source>
</evidence>
<proteinExistence type="predicted"/>